<dbReference type="Pfam" id="PF19699">
    <property type="entry name" value="CLSTN_C"/>
    <property type="match status" value="1"/>
</dbReference>
<protein>
    <recommendedName>
        <fullName evidence="18">Cadherin domain-containing protein</fullName>
    </recommendedName>
</protein>
<feature type="region of interest" description="Disordered" evidence="15">
    <location>
        <begin position="972"/>
        <end position="1009"/>
    </location>
</feature>
<keyword evidence="20" id="KW-1185">Reference proteome</keyword>
<feature type="domain" description="Cadherin" evidence="18">
    <location>
        <begin position="132"/>
        <end position="243"/>
    </location>
</feature>
<accession>A0A7M7JGL7</accession>
<dbReference type="GO" id="GO:0051965">
    <property type="term" value="P:positive regulation of synapse assembly"/>
    <property type="evidence" value="ECO:0007669"/>
    <property type="project" value="TreeGrafter"/>
</dbReference>
<dbReference type="GO" id="GO:0007156">
    <property type="term" value="P:homophilic cell adhesion via plasma membrane adhesion molecules"/>
    <property type="evidence" value="ECO:0007669"/>
    <property type="project" value="InterPro"/>
</dbReference>
<evidence type="ECO:0000256" key="14">
    <source>
        <dbReference type="PROSITE-ProRule" id="PRU00043"/>
    </source>
</evidence>
<dbReference type="FunFam" id="2.60.40.60:FF:000025">
    <property type="entry name" value="Calsyntenin 1"/>
    <property type="match status" value="1"/>
</dbReference>
<feature type="region of interest" description="Disordered" evidence="15">
    <location>
        <begin position="60"/>
        <end position="84"/>
    </location>
</feature>
<dbReference type="GO" id="GO:0009986">
    <property type="term" value="C:cell surface"/>
    <property type="evidence" value="ECO:0007669"/>
    <property type="project" value="TreeGrafter"/>
</dbReference>
<feature type="chain" id="PRO_5029731227" description="Cadherin domain-containing protein" evidence="17">
    <location>
        <begin position="21"/>
        <end position="1009"/>
    </location>
</feature>
<evidence type="ECO:0000256" key="4">
    <source>
        <dbReference type="ARBA" id="ARBA00022737"/>
    </source>
</evidence>
<dbReference type="InterPro" id="IPR013320">
    <property type="entry name" value="ConA-like_dom_sf"/>
</dbReference>
<evidence type="ECO:0000313" key="20">
    <source>
        <dbReference type="Proteomes" id="UP000594260"/>
    </source>
</evidence>
<feature type="region of interest" description="Disordered" evidence="15">
    <location>
        <begin position="735"/>
        <end position="759"/>
    </location>
</feature>
<reference evidence="19" key="1">
    <citation type="submission" date="2021-01" db="UniProtKB">
        <authorList>
            <consortium name="EnsemblMetazoa"/>
        </authorList>
    </citation>
    <scope>IDENTIFICATION</scope>
</reference>
<dbReference type="RefSeq" id="XP_022651772.1">
    <property type="nucleotide sequence ID" value="XM_022796037.1"/>
</dbReference>
<evidence type="ECO:0000256" key="13">
    <source>
        <dbReference type="ARBA" id="ARBA00035015"/>
    </source>
</evidence>
<comment type="similarity">
    <text evidence="13">Belongs to the calsyntenin family.</text>
</comment>
<keyword evidence="2 16" id="KW-0812">Transmembrane</keyword>
<evidence type="ECO:0000256" key="8">
    <source>
        <dbReference type="ARBA" id="ARBA00023018"/>
    </source>
</evidence>
<evidence type="ECO:0000256" key="9">
    <source>
        <dbReference type="ARBA" id="ARBA00023136"/>
    </source>
</evidence>
<feature type="region of interest" description="Disordered" evidence="15">
    <location>
        <begin position="560"/>
        <end position="595"/>
    </location>
</feature>
<name>A0A7M7JGL7_VARDE</name>
<dbReference type="SUPFAM" id="SSF49313">
    <property type="entry name" value="Cadherin-like"/>
    <property type="match status" value="1"/>
</dbReference>
<feature type="compositionally biased region" description="Basic and acidic residues" evidence="15">
    <location>
        <begin position="60"/>
        <end position="80"/>
    </location>
</feature>
<dbReference type="InParanoid" id="A0A7M7JGL7"/>
<evidence type="ECO:0000256" key="3">
    <source>
        <dbReference type="ARBA" id="ARBA00022729"/>
    </source>
</evidence>
<dbReference type="PANTHER" id="PTHR14139:SF2">
    <property type="entry name" value="CALSYNTENIN-1"/>
    <property type="match status" value="1"/>
</dbReference>
<evidence type="ECO:0000256" key="16">
    <source>
        <dbReference type="SAM" id="Phobius"/>
    </source>
</evidence>
<dbReference type="InterPro" id="IPR002126">
    <property type="entry name" value="Cadherin-like_dom"/>
</dbReference>
<dbReference type="Pfam" id="PF00028">
    <property type="entry name" value="Cadherin"/>
    <property type="match status" value="1"/>
</dbReference>
<evidence type="ECO:0000256" key="6">
    <source>
        <dbReference type="ARBA" id="ARBA00022889"/>
    </source>
</evidence>
<sequence>MKTRAAAIFTLLGSIVFSQAVEMGQSGYHALIMENTRSVTVMPPLSVSSGQACSFELGWERSSGREDDPPFAVDDKEPQEPKIVPTREPNCELQRYYRLQLLAYDCEPSKPVGNATVHITVEDENEFEPEFTEGAYQATARENHMHTSPPILQVTAHDKDCTPKKSDICKYEIVTSDVGSGNDRDGPEGEKPAELPFQIDPEGNIRNTRPLSYEESHNYIFEVVAYDCSMKPSKPVSVSISVQKECHMQWTSIAQQIDYSAGGGSVSLYGNAQLDTCPSDCEVDEIYAKIQLDTKHIGKGCDRDTYSVRSQRKLCNAGSNAINNEGTLTTLLGVDQASPSSSKSGASRAPTQDRGNENSAIYFFDGKTNALLLPRDTFHQTDTMAVQFWMKHEQNLDKKAKEHVVCTSDSHKMNRHHFSVFLHNCHLVLLVRKHNSNYHKLFPAEFRWRVSEVCDFEWHHYTINLAANGGDHQATLFIDGRPAEQAADIVDDWPIHRNIHVGNETTTVVGACWQAKQSHMAMHFKGYLSDLVILNNATEPEPVLKCMYHCKESLVRTNTAGSGFSDGNTNDSNNGLVSGGSESEEALSDVEALSGDSVESIERQISRLAYRNSRRQPTPGNRLVQLNTHVKCTNGQSKRLPMVETIIAVKGSDSGQFGDSAEQTARVSISSEEHNIAREYGPIKEGVDIFETINIKVQQPGENIDSCTIQVFPALNPDHETLQVPEYVLDKMGLSMDDSSTSTSSGQNGQSGGAAHQENQQIRLRGPAPAENFQKVISGISYLNKKPAYYLNRAFKLQCYEMANRFASNEYIQTLTVIHPSAIISASSSGNHGNNNHGSSASPVAAKLMQDKQSAHTNGGNNKHHAAQHLRNNGNKHSNSSSVGIAGVVVAGLIVTVLVMLAVVRRHRRERSSSASNGQNGGQLAWDDSALTITVNPLSSEDWDPHSCHGNGGLANGCHGNIASHDNMADMMAIDDSSGDSSCADSDDSDDEGASPGTGNGGSHKHLVN</sequence>
<evidence type="ECO:0000313" key="19">
    <source>
        <dbReference type="EnsemblMetazoa" id="XP_022651772"/>
    </source>
</evidence>
<organism evidence="19 20">
    <name type="scientific">Varroa destructor</name>
    <name type="common">Honeybee mite</name>
    <dbReference type="NCBI Taxonomy" id="109461"/>
    <lineage>
        <taxon>Eukaryota</taxon>
        <taxon>Metazoa</taxon>
        <taxon>Ecdysozoa</taxon>
        <taxon>Arthropoda</taxon>
        <taxon>Chelicerata</taxon>
        <taxon>Arachnida</taxon>
        <taxon>Acari</taxon>
        <taxon>Parasitiformes</taxon>
        <taxon>Mesostigmata</taxon>
        <taxon>Gamasina</taxon>
        <taxon>Dermanyssoidea</taxon>
        <taxon>Varroidae</taxon>
        <taxon>Varroa</taxon>
    </lineage>
</organism>
<dbReference type="Gene3D" id="2.60.120.200">
    <property type="match status" value="1"/>
</dbReference>
<feature type="compositionally biased region" description="Polar residues" evidence="15">
    <location>
        <begin position="560"/>
        <end position="576"/>
    </location>
</feature>
<feature type="compositionally biased region" description="Low complexity" evidence="15">
    <location>
        <begin position="975"/>
        <end position="984"/>
    </location>
</feature>
<dbReference type="OrthoDB" id="10012272at2759"/>
<dbReference type="PROSITE" id="PS50268">
    <property type="entry name" value="CADHERIN_2"/>
    <property type="match status" value="2"/>
</dbReference>
<dbReference type="InterPro" id="IPR045588">
    <property type="entry name" value="CLSTN_C"/>
</dbReference>
<keyword evidence="7 16" id="KW-1133">Transmembrane helix</keyword>
<dbReference type="GO" id="GO:0050806">
    <property type="term" value="P:positive regulation of synaptic transmission"/>
    <property type="evidence" value="ECO:0007669"/>
    <property type="project" value="TreeGrafter"/>
</dbReference>
<feature type="region of interest" description="Disordered" evidence="15">
    <location>
        <begin position="851"/>
        <end position="879"/>
    </location>
</feature>
<evidence type="ECO:0000256" key="5">
    <source>
        <dbReference type="ARBA" id="ARBA00022837"/>
    </source>
</evidence>
<feature type="transmembrane region" description="Helical" evidence="16">
    <location>
        <begin position="883"/>
        <end position="904"/>
    </location>
</feature>
<dbReference type="SUPFAM" id="SSF49899">
    <property type="entry name" value="Concanavalin A-like lectins/glucanases"/>
    <property type="match status" value="1"/>
</dbReference>
<comment type="subcellular location">
    <subcellularLocation>
        <location evidence="12">Postsynaptic cell membrane</location>
        <topology evidence="12">Single-pass type I membrane protein</topology>
    </subcellularLocation>
</comment>
<feature type="domain" description="Cadherin" evidence="18">
    <location>
        <begin position="24"/>
        <end position="131"/>
    </location>
</feature>
<keyword evidence="3 17" id="KW-0732">Signal</keyword>
<dbReference type="OMA" id="YTVQCAM"/>
<keyword evidence="9 16" id="KW-0472">Membrane</keyword>
<dbReference type="GO" id="GO:0045211">
    <property type="term" value="C:postsynaptic membrane"/>
    <property type="evidence" value="ECO:0007669"/>
    <property type="project" value="UniProtKB-SubCell"/>
</dbReference>
<feature type="compositionally biased region" description="Low complexity" evidence="15">
    <location>
        <begin position="735"/>
        <end position="748"/>
    </location>
</feature>
<dbReference type="PRINTS" id="PR00205">
    <property type="entry name" value="CADHERIN"/>
</dbReference>
<evidence type="ECO:0000256" key="11">
    <source>
        <dbReference type="ARBA" id="ARBA00023257"/>
    </source>
</evidence>
<proteinExistence type="inferred from homology"/>
<evidence type="ECO:0000256" key="2">
    <source>
        <dbReference type="ARBA" id="ARBA00022692"/>
    </source>
</evidence>
<evidence type="ECO:0000256" key="7">
    <source>
        <dbReference type="ARBA" id="ARBA00022989"/>
    </source>
</evidence>
<evidence type="ECO:0000256" key="12">
    <source>
        <dbReference type="ARBA" id="ARBA00035006"/>
    </source>
</evidence>
<dbReference type="PANTHER" id="PTHR14139">
    <property type="entry name" value="CALSYNTENIN"/>
    <property type="match status" value="1"/>
</dbReference>
<keyword evidence="8" id="KW-0770">Synapse</keyword>
<dbReference type="InterPro" id="IPR015919">
    <property type="entry name" value="Cadherin-like_sf"/>
</dbReference>
<dbReference type="AlphaFoldDB" id="A0A7M7JGL7"/>
<evidence type="ECO:0000256" key="10">
    <source>
        <dbReference type="ARBA" id="ARBA00023180"/>
    </source>
</evidence>
<dbReference type="KEGG" id="vde:111246446"/>
<keyword evidence="5 14" id="KW-0106">Calcium</keyword>
<dbReference type="CDD" id="cd11304">
    <property type="entry name" value="Cadherin_repeat"/>
    <property type="match status" value="2"/>
</dbReference>
<feature type="signal peptide" evidence="17">
    <location>
        <begin position="1"/>
        <end position="20"/>
    </location>
</feature>
<keyword evidence="6" id="KW-0130">Cell adhesion</keyword>
<keyword evidence="11" id="KW-0628">Postsynaptic cell membrane</keyword>
<dbReference type="SMART" id="SM00112">
    <property type="entry name" value="CA"/>
    <property type="match status" value="2"/>
</dbReference>
<evidence type="ECO:0000256" key="1">
    <source>
        <dbReference type="ARBA" id="ARBA00022475"/>
    </source>
</evidence>
<evidence type="ECO:0000259" key="18">
    <source>
        <dbReference type="PROSITE" id="PS50268"/>
    </source>
</evidence>
<dbReference type="CTD" id="43824"/>
<feature type="compositionally biased region" description="Low complexity" evidence="15">
    <location>
        <begin position="337"/>
        <end position="349"/>
    </location>
</feature>
<dbReference type="Proteomes" id="UP000594260">
    <property type="component" value="Unplaced"/>
</dbReference>
<feature type="region of interest" description="Disordered" evidence="15">
    <location>
        <begin position="335"/>
        <end position="354"/>
    </location>
</feature>
<dbReference type="FunCoup" id="A0A7M7JGL7">
    <property type="interactions" value="222"/>
</dbReference>
<dbReference type="GeneID" id="111246446"/>
<dbReference type="EnsemblMetazoa" id="XM_022796037">
    <property type="protein sequence ID" value="XP_022651772"/>
    <property type="gene ID" value="LOC111246446"/>
</dbReference>
<feature type="compositionally biased region" description="Polar residues" evidence="15">
    <location>
        <begin position="870"/>
        <end position="879"/>
    </location>
</feature>
<keyword evidence="1" id="KW-1003">Cell membrane</keyword>
<keyword evidence="4" id="KW-0677">Repeat</keyword>
<evidence type="ECO:0000256" key="17">
    <source>
        <dbReference type="SAM" id="SignalP"/>
    </source>
</evidence>
<dbReference type="GO" id="GO:0005509">
    <property type="term" value="F:calcium ion binding"/>
    <property type="evidence" value="ECO:0007669"/>
    <property type="project" value="UniProtKB-UniRule"/>
</dbReference>
<keyword evidence="10" id="KW-0325">Glycoprotein</keyword>
<dbReference type="Gene3D" id="2.60.40.60">
    <property type="entry name" value="Cadherins"/>
    <property type="match status" value="2"/>
</dbReference>
<evidence type="ECO:0000256" key="15">
    <source>
        <dbReference type="SAM" id="MobiDB-lite"/>
    </source>
</evidence>